<keyword evidence="1" id="KW-0812">Transmembrane</keyword>
<proteinExistence type="predicted"/>
<dbReference type="Pfam" id="PF10277">
    <property type="entry name" value="Frag1"/>
    <property type="match status" value="1"/>
</dbReference>
<organism evidence="6">
    <name type="scientific">Angiostrongylus costaricensis</name>
    <name type="common">Nematode worm</name>
    <dbReference type="NCBI Taxonomy" id="334426"/>
    <lineage>
        <taxon>Eukaryota</taxon>
        <taxon>Metazoa</taxon>
        <taxon>Ecdysozoa</taxon>
        <taxon>Nematoda</taxon>
        <taxon>Chromadorea</taxon>
        <taxon>Rhabditida</taxon>
        <taxon>Rhabditina</taxon>
        <taxon>Rhabditomorpha</taxon>
        <taxon>Strongyloidea</taxon>
        <taxon>Metastrongylidae</taxon>
        <taxon>Angiostrongylus</taxon>
    </lineage>
</organism>
<evidence type="ECO:0000313" key="6">
    <source>
        <dbReference type="WBParaSite" id="ACOC_0000994301-mRNA-1"/>
    </source>
</evidence>
<feature type="signal peptide" evidence="2">
    <location>
        <begin position="1"/>
        <end position="20"/>
    </location>
</feature>
<dbReference type="AlphaFoldDB" id="A0A0R3PVA7"/>
<evidence type="ECO:0000259" key="3">
    <source>
        <dbReference type="Pfam" id="PF10277"/>
    </source>
</evidence>
<dbReference type="Proteomes" id="UP000267027">
    <property type="component" value="Unassembled WGS sequence"/>
</dbReference>
<accession>A0A0R3PVA7</accession>
<feature type="chain" id="PRO_5043130334" evidence="2">
    <location>
        <begin position="21"/>
        <end position="142"/>
    </location>
</feature>
<dbReference type="OrthoDB" id="5852423at2759"/>
<evidence type="ECO:0000313" key="5">
    <source>
        <dbReference type="Proteomes" id="UP000267027"/>
    </source>
</evidence>
<feature type="transmembrane region" description="Helical" evidence="1">
    <location>
        <begin position="49"/>
        <end position="65"/>
    </location>
</feature>
<feature type="transmembrane region" description="Helical" evidence="1">
    <location>
        <begin position="72"/>
        <end position="93"/>
    </location>
</feature>
<dbReference type="EMBL" id="UYYA01004380">
    <property type="protein sequence ID" value="VDM61529.1"/>
    <property type="molecule type" value="Genomic_DNA"/>
</dbReference>
<reference evidence="4 5" key="2">
    <citation type="submission" date="2018-11" db="EMBL/GenBank/DDBJ databases">
        <authorList>
            <consortium name="Pathogen Informatics"/>
        </authorList>
    </citation>
    <scope>NUCLEOTIDE SEQUENCE [LARGE SCALE GENOMIC DNA]</scope>
    <source>
        <strain evidence="4 5">Costa Rica</strain>
    </source>
</reference>
<keyword evidence="5" id="KW-1185">Reference proteome</keyword>
<gene>
    <name evidence="4" type="ORF">ACOC_LOCUS9944</name>
</gene>
<sequence length="142" mass="16403">MVCPVAALALSFLLGSASHANDFYTYRWSCGVVHLPSISRVINMPLERTIFQLLILYSVPLRLIILFQHCKLLTHCLSVALLFLLFMIFNWTIHFKNYSNDMRRLAINRQGRDLCNSVTLSQSVLVLLIDFKALTFEDNLFY</sequence>
<keyword evidence="2" id="KW-0732">Signal</keyword>
<protein>
    <submittedName>
        <fullName evidence="6">G_PROTEIN_RECEP_F1_2 domain-containing protein</fullName>
    </submittedName>
</protein>
<keyword evidence="1" id="KW-1133">Transmembrane helix</keyword>
<evidence type="ECO:0000313" key="4">
    <source>
        <dbReference type="EMBL" id="VDM61529.1"/>
    </source>
</evidence>
<dbReference type="InterPro" id="IPR019402">
    <property type="entry name" value="CWH43_N"/>
</dbReference>
<dbReference type="WBParaSite" id="ACOC_0000994301-mRNA-1">
    <property type="protein sequence ID" value="ACOC_0000994301-mRNA-1"/>
    <property type="gene ID" value="ACOC_0000994301"/>
</dbReference>
<evidence type="ECO:0000256" key="1">
    <source>
        <dbReference type="SAM" id="Phobius"/>
    </source>
</evidence>
<reference evidence="6" key="1">
    <citation type="submission" date="2017-02" db="UniProtKB">
        <authorList>
            <consortium name="WormBaseParasite"/>
        </authorList>
    </citation>
    <scope>IDENTIFICATION</scope>
</reference>
<name>A0A0R3PVA7_ANGCS</name>
<evidence type="ECO:0000256" key="2">
    <source>
        <dbReference type="SAM" id="SignalP"/>
    </source>
</evidence>
<dbReference type="STRING" id="334426.A0A0R3PVA7"/>
<keyword evidence="1" id="KW-0472">Membrane</keyword>
<feature type="domain" description="CWH43-like N-terminal" evidence="3">
    <location>
        <begin position="2"/>
        <end position="75"/>
    </location>
</feature>